<dbReference type="Proteomes" id="UP001500192">
    <property type="component" value="Unassembled WGS sequence"/>
</dbReference>
<evidence type="ECO:0000313" key="3">
    <source>
        <dbReference type="Proteomes" id="UP001500192"/>
    </source>
</evidence>
<reference evidence="3" key="1">
    <citation type="journal article" date="2019" name="Int. J. Syst. Evol. Microbiol.">
        <title>The Global Catalogue of Microorganisms (GCM) 10K type strain sequencing project: providing services to taxonomists for standard genome sequencing and annotation.</title>
        <authorList>
            <consortium name="The Broad Institute Genomics Platform"/>
            <consortium name="The Broad Institute Genome Sequencing Center for Infectious Disease"/>
            <person name="Wu L."/>
            <person name="Ma J."/>
        </authorList>
    </citation>
    <scope>NUCLEOTIDE SEQUENCE [LARGE SCALE GENOMIC DNA]</scope>
    <source>
        <strain evidence="3">JCM 18054</strain>
    </source>
</reference>
<organism evidence="2 3">
    <name type="scientific">Amycolatopsis dongchuanensis</name>
    <dbReference type="NCBI Taxonomy" id="1070866"/>
    <lineage>
        <taxon>Bacteria</taxon>
        <taxon>Bacillati</taxon>
        <taxon>Actinomycetota</taxon>
        <taxon>Actinomycetes</taxon>
        <taxon>Pseudonocardiales</taxon>
        <taxon>Pseudonocardiaceae</taxon>
        <taxon>Amycolatopsis</taxon>
    </lineage>
</organism>
<name>A0ABP9PXQ6_9PSEU</name>
<evidence type="ECO:0000313" key="2">
    <source>
        <dbReference type="EMBL" id="GAA5152453.1"/>
    </source>
</evidence>
<dbReference type="EMBL" id="BAABIB010000011">
    <property type="protein sequence ID" value="GAA5152453.1"/>
    <property type="molecule type" value="Genomic_DNA"/>
</dbReference>
<dbReference type="RefSeq" id="WP_428832430.1">
    <property type="nucleotide sequence ID" value="NZ_BAABIB010000011.1"/>
</dbReference>
<feature type="region of interest" description="Disordered" evidence="1">
    <location>
        <begin position="15"/>
        <end position="45"/>
    </location>
</feature>
<protein>
    <submittedName>
        <fullName evidence="2">Uncharacterized protein</fullName>
    </submittedName>
</protein>
<keyword evidence="3" id="KW-1185">Reference proteome</keyword>
<accession>A0ABP9PXQ6</accession>
<comment type="caution">
    <text evidence="2">The sequence shown here is derived from an EMBL/GenBank/DDBJ whole genome shotgun (WGS) entry which is preliminary data.</text>
</comment>
<gene>
    <name evidence="2" type="ORF">GCM10023214_04410</name>
</gene>
<proteinExistence type="predicted"/>
<sequence length="101" mass="10752">MHAIASDKIADAHRLVARDRADPVAELPDQPPADDGDEPERHLDEDLSARLNTLLATLRRSVRDLGRLADVGSAFGADAQAVEALEPGEGAFDRPADSAQT</sequence>
<evidence type="ECO:0000256" key="1">
    <source>
        <dbReference type="SAM" id="MobiDB-lite"/>
    </source>
</evidence>